<evidence type="ECO:0000259" key="16">
    <source>
        <dbReference type="Pfam" id="PF00082"/>
    </source>
</evidence>
<reference evidence="17" key="1">
    <citation type="journal article" date="2014" name="Int. J. Syst. Evol. Microbiol.">
        <title>Complete genome sequence of Corynebacterium casei LMG S-19264T (=DSM 44701T), isolated from a smear-ripened cheese.</title>
        <authorList>
            <consortium name="US DOE Joint Genome Institute (JGI-PGF)"/>
            <person name="Walter F."/>
            <person name="Albersmeier A."/>
            <person name="Kalinowski J."/>
            <person name="Ruckert C."/>
        </authorList>
    </citation>
    <scope>NUCLEOTIDE SEQUENCE</scope>
    <source>
        <strain evidence="17">CGMCC 4.5737</strain>
    </source>
</reference>
<evidence type="ECO:0000256" key="5">
    <source>
        <dbReference type="ARBA" id="ARBA00022692"/>
    </source>
</evidence>
<evidence type="ECO:0000256" key="6">
    <source>
        <dbReference type="ARBA" id="ARBA00022801"/>
    </source>
</evidence>
<evidence type="ECO:0000256" key="3">
    <source>
        <dbReference type="ARBA" id="ARBA00022475"/>
    </source>
</evidence>
<name>A0A8J3FU23_9PSEU</name>
<protein>
    <submittedName>
        <fullName evidence="17">Type VII secretion-associated serine protease</fullName>
    </submittedName>
</protein>
<organism evidence="17 18">
    <name type="scientific">Longimycelium tulufanense</name>
    <dbReference type="NCBI Taxonomy" id="907463"/>
    <lineage>
        <taxon>Bacteria</taxon>
        <taxon>Bacillati</taxon>
        <taxon>Actinomycetota</taxon>
        <taxon>Actinomycetes</taxon>
        <taxon>Pseudonocardiales</taxon>
        <taxon>Pseudonocardiaceae</taxon>
        <taxon>Longimycelium</taxon>
    </lineage>
</organism>
<evidence type="ECO:0000256" key="11">
    <source>
        <dbReference type="PROSITE-ProRule" id="PRU01240"/>
    </source>
</evidence>
<keyword evidence="7 11" id="KW-0720">Serine protease</keyword>
<evidence type="ECO:0000256" key="7">
    <source>
        <dbReference type="ARBA" id="ARBA00022825"/>
    </source>
</evidence>
<evidence type="ECO:0000256" key="14">
    <source>
        <dbReference type="SAM" id="Phobius"/>
    </source>
</evidence>
<dbReference type="GO" id="GO:0004252">
    <property type="term" value="F:serine-type endopeptidase activity"/>
    <property type="evidence" value="ECO:0007669"/>
    <property type="project" value="UniProtKB-UniRule"/>
</dbReference>
<dbReference type="PANTHER" id="PTHR43806">
    <property type="entry name" value="PEPTIDASE S8"/>
    <property type="match status" value="1"/>
</dbReference>
<evidence type="ECO:0000256" key="1">
    <source>
        <dbReference type="ARBA" id="ARBA00004162"/>
    </source>
</evidence>
<evidence type="ECO:0000313" key="18">
    <source>
        <dbReference type="Proteomes" id="UP000637578"/>
    </source>
</evidence>
<keyword evidence="6 11" id="KW-0378">Hydrolase</keyword>
<dbReference type="InterPro" id="IPR023828">
    <property type="entry name" value="Peptidase_S8_Ser-AS"/>
</dbReference>
<dbReference type="AlphaFoldDB" id="A0A8J3FU23"/>
<comment type="subcellular location">
    <subcellularLocation>
        <location evidence="1">Cell membrane</location>
        <topology evidence="1">Single-pass membrane protein</topology>
    </subcellularLocation>
</comment>
<keyword evidence="3" id="KW-1003">Cell membrane</keyword>
<feature type="active site" description="Charge relay system" evidence="10 11">
    <location>
        <position position="165"/>
    </location>
</feature>
<feature type="active site" description="Charge relay system" evidence="10 11">
    <location>
        <position position="365"/>
    </location>
</feature>
<dbReference type="GO" id="GO:0005886">
    <property type="term" value="C:plasma membrane"/>
    <property type="evidence" value="ECO:0007669"/>
    <property type="project" value="UniProtKB-SubCell"/>
</dbReference>
<dbReference type="NCBIfam" id="TIGR03921">
    <property type="entry name" value="T7SS_mycosin"/>
    <property type="match status" value="1"/>
</dbReference>
<dbReference type="PROSITE" id="PS00136">
    <property type="entry name" value="SUBTILASE_ASP"/>
    <property type="match status" value="1"/>
</dbReference>
<dbReference type="GO" id="GO:0006508">
    <property type="term" value="P:proteolysis"/>
    <property type="evidence" value="ECO:0007669"/>
    <property type="project" value="UniProtKB-KW"/>
</dbReference>
<evidence type="ECO:0000256" key="13">
    <source>
        <dbReference type="SAM" id="MobiDB-lite"/>
    </source>
</evidence>
<evidence type="ECO:0000256" key="10">
    <source>
        <dbReference type="PIRSR" id="PIRSR615500-1"/>
    </source>
</evidence>
<dbReference type="PRINTS" id="PR00723">
    <property type="entry name" value="SUBTILISIN"/>
</dbReference>
<dbReference type="PROSITE" id="PS00138">
    <property type="entry name" value="SUBTILASE_SER"/>
    <property type="match status" value="1"/>
</dbReference>
<accession>A0A8J3FU23</accession>
<dbReference type="InterPro" id="IPR023834">
    <property type="entry name" value="T7SS_pept_S8A_mycosin"/>
</dbReference>
<evidence type="ECO:0000256" key="15">
    <source>
        <dbReference type="SAM" id="SignalP"/>
    </source>
</evidence>
<dbReference type="EMBL" id="BMMK01000009">
    <property type="protein sequence ID" value="GGM51588.1"/>
    <property type="molecule type" value="Genomic_DNA"/>
</dbReference>
<dbReference type="InterPro" id="IPR050131">
    <property type="entry name" value="Peptidase_S8_subtilisin-like"/>
</dbReference>
<evidence type="ECO:0000256" key="2">
    <source>
        <dbReference type="ARBA" id="ARBA00011073"/>
    </source>
</evidence>
<dbReference type="SUPFAM" id="SSF52743">
    <property type="entry name" value="Subtilisin-like"/>
    <property type="match status" value="1"/>
</dbReference>
<feature type="chain" id="PRO_5038649046" evidence="15">
    <location>
        <begin position="31"/>
        <end position="495"/>
    </location>
</feature>
<dbReference type="InterPro" id="IPR000209">
    <property type="entry name" value="Peptidase_S8/S53_dom"/>
</dbReference>
<keyword evidence="4 11" id="KW-0645">Protease</keyword>
<dbReference type="Pfam" id="PF00082">
    <property type="entry name" value="Peptidase_S8"/>
    <property type="match status" value="1"/>
</dbReference>
<dbReference type="InterPro" id="IPR022398">
    <property type="entry name" value="Peptidase_S8_His-AS"/>
</dbReference>
<proteinExistence type="inferred from homology"/>
<feature type="region of interest" description="Disordered" evidence="13">
    <location>
        <begin position="28"/>
        <end position="89"/>
    </location>
</feature>
<sequence length="495" mass="51746">MRSARSHRAVAAVTAAGLLALAGPVWPAAAEPPTASNPAGPESGSGGKPQPQGRPPEGDPLRGIPPLQPKAGPPANEKPKPDLKYTKKKNCVQTLDASARKVERKPWGQIALNFEDAWRFTKGAGVRVAVIDTGVNRHPRLGNRVEAGGDYVVEKEDGLTDCEGHGTAVAGIIAADDKDPSVGFAGVAPEATIVTYRQADPSYEGEENGAKRNAGNVETMARAIVHAVDSAKVKVINISESACEPPGPGAYYPRLHAAVRYAIEHDVVVVAAAGNTNENKGCKQNEPYGQINSLPSPAWFDDEVLTVGAVQEDGSAANFSVAGPWVDVAGPGTEITTLDPARNGTGLANKLANERNELTSIQGTSFAAPYVAGVVALVRARYPHLNAKQVIHRIEKTSQHPAGQGGWNPMIGWGMVDPVAAVTAVLPEEQGVAAPPVGKARLELPPYQEKNWTPMIVALGGAGGGVALLGITLFVVNTMARVRARQQPPTPPARS</sequence>
<evidence type="ECO:0000313" key="17">
    <source>
        <dbReference type="EMBL" id="GGM51588.1"/>
    </source>
</evidence>
<keyword evidence="15" id="KW-0732">Signal</keyword>
<dbReference type="Gene3D" id="3.40.50.200">
    <property type="entry name" value="Peptidase S8/S53 domain"/>
    <property type="match status" value="1"/>
</dbReference>
<reference evidence="17" key="2">
    <citation type="submission" date="2020-09" db="EMBL/GenBank/DDBJ databases">
        <authorList>
            <person name="Sun Q."/>
            <person name="Zhou Y."/>
        </authorList>
    </citation>
    <scope>NUCLEOTIDE SEQUENCE</scope>
    <source>
        <strain evidence="17">CGMCC 4.5737</strain>
    </source>
</reference>
<keyword evidence="18" id="KW-1185">Reference proteome</keyword>
<dbReference type="InterPro" id="IPR023827">
    <property type="entry name" value="Peptidase_S8_Asp-AS"/>
</dbReference>
<feature type="active site" description="Charge relay system" evidence="10 11">
    <location>
        <position position="132"/>
    </location>
</feature>
<dbReference type="PROSITE" id="PS00137">
    <property type="entry name" value="SUBTILASE_HIS"/>
    <property type="match status" value="1"/>
</dbReference>
<dbReference type="PANTHER" id="PTHR43806:SF11">
    <property type="entry name" value="CEREVISIN-RELATED"/>
    <property type="match status" value="1"/>
</dbReference>
<evidence type="ECO:0000256" key="9">
    <source>
        <dbReference type="ARBA" id="ARBA00023136"/>
    </source>
</evidence>
<keyword evidence="9 14" id="KW-0472">Membrane</keyword>
<dbReference type="PROSITE" id="PS51892">
    <property type="entry name" value="SUBTILASE"/>
    <property type="match status" value="1"/>
</dbReference>
<evidence type="ECO:0000256" key="4">
    <source>
        <dbReference type="ARBA" id="ARBA00022670"/>
    </source>
</evidence>
<comment type="similarity">
    <text evidence="2 11 12">Belongs to the peptidase S8 family.</text>
</comment>
<evidence type="ECO:0000256" key="12">
    <source>
        <dbReference type="RuleBase" id="RU003355"/>
    </source>
</evidence>
<keyword evidence="8 14" id="KW-1133">Transmembrane helix</keyword>
<dbReference type="InterPro" id="IPR015500">
    <property type="entry name" value="Peptidase_S8_subtilisin-rel"/>
</dbReference>
<evidence type="ECO:0000256" key="8">
    <source>
        <dbReference type="ARBA" id="ARBA00022989"/>
    </source>
</evidence>
<dbReference type="InterPro" id="IPR036852">
    <property type="entry name" value="Peptidase_S8/S53_dom_sf"/>
</dbReference>
<comment type="caution">
    <text evidence="17">The sequence shown here is derived from an EMBL/GenBank/DDBJ whole genome shotgun (WGS) entry which is preliminary data.</text>
</comment>
<keyword evidence="5 14" id="KW-0812">Transmembrane</keyword>
<feature type="transmembrane region" description="Helical" evidence="14">
    <location>
        <begin position="452"/>
        <end position="476"/>
    </location>
</feature>
<feature type="domain" description="Peptidase S8/S53" evidence="16">
    <location>
        <begin position="123"/>
        <end position="414"/>
    </location>
</feature>
<gene>
    <name evidence="17" type="ORF">GCM10012275_23070</name>
</gene>
<dbReference type="Proteomes" id="UP000637578">
    <property type="component" value="Unassembled WGS sequence"/>
</dbReference>
<feature type="signal peptide" evidence="15">
    <location>
        <begin position="1"/>
        <end position="30"/>
    </location>
</feature>
<dbReference type="RefSeq" id="WP_189056814.1">
    <property type="nucleotide sequence ID" value="NZ_BMMK01000009.1"/>
</dbReference>